<keyword evidence="2" id="KW-0560">Oxidoreductase</keyword>
<proteinExistence type="inferred from homology"/>
<comment type="caution">
    <text evidence="4">The sequence shown here is derived from an EMBL/GenBank/DDBJ whole genome shotgun (WGS) entry which is preliminary data.</text>
</comment>
<sequence>MDRWMGKVAVVTGASAGIGLLTAEALVRHGMVVVGLARRKAKMEEGMKNVQGKGKFHAVECDVTKEDNVIKVFDYIKNKFGSVHVLVNNAGGMTKGATTDLSSEELKKIIDLNIVGLIYCTRQAVNLMKESKQEGHIINVGSILGHRVAYIEKFYFNVYPATKFAVRALTETMKDELRDYPIRFTHISPGVVKTEFFDVAGADPSMLEVSPALNSEDVADAIVYVIGTKPHVHIPELSIRHMNDYYK</sequence>
<name>A0A232FLJ9_9HYME</name>
<reference evidence="4 5" key="1">
    <citation type="journal article" date="2017" name="Curr. Biol.">
        <title>The Evolution of Venom by Co-option of Single-Copy Genes.</title>
        <authorList>
            <person name="Martinson E.O."/>
            <person name="Mrinalini"/>
            <person name="Kelkar Y.D."/>
            <person name="Chang C.H."/>
            <person name="Werren J.H."/>
        </authorList>
    </citation>
    <scope>NUCLEOTIDE SEQUENCE [LARGE SCALE GENOMIC DNA]</scope>
    <source>
        <strain evidence="4 5">Alberta</strain>
        <tissue evidence="4">Whole body</tissue>
    </source>
</reference>
<dbReference type="AlphaFoldDB" id="A0A232FLJ9"/>
<dbReference type="PANTHER" id="PTHR43115">
    <property type="entry name" value="DEHYDROGENASE/REDUCTASE SDR FAMILY MEMBER 11"/>
    <property type="match status" value="1"/>
</dbReference>
<comment type="similarity">
    <text evidence="1 3">Belongs to the short-chain dehydrogenases/reductases (SDR) family.</text>
</comment>
<gene>
    <name evidence="4" type="ORF">TSAR_002529</name>
</gene>
<keyword evidence="5" id="KW-1185">Reference proteome</keyword>
<dbReference type="InterPro" id="IPR036291">
    <property type="entry name" value="NAD(P)-bd_dom_sf"/>
</dbReference>
<dbReference type="EMBL" id="NNAY01000068">
    <property type="protein sequence ID" value="OXU31328.1"/>
    <property type="molecule type" value="Genomic_DNA"/>
</dbReference>
<dbReference type="Pfam" id="PF00106">
    <property type="entry name" value="adh_short"/>
    <property type="match status" value="1"/>
</dbReference>
<dbReference type="STRING" id="543379.A0A232FLJ9"/>
<evidence type="ECO:0000313" key="4">
    <source>
        <dbReference type="EMBL" id="OXU31328.1"/>
    </source>
</evidence>
<evidence type="ECO:0000256" key="2">
    <source>
        <dbReference type="ARBA" id="ARBA00023002"/>
    </source>
</evidence>
<evidence type="ECO:0000313" key="5">
    <source>
        <dbReference type="Proteomes" id="UP000215335"/>
    </source>
</evidence>
<organism evidence="4 5">
    <name type="scientific">Trichomalopsis sarcophagae</name>
    <dbReference type="NCBI Taxonomy" id="543379"/>
    <lineage>
        <taxon>Eukaryota</taxon>
        <taxon>Metazoa</taxon>
        <taxon>Ecdysozoa</taxon>
        <taxon>Arthropoda</taxon>
        <taxon>Hexapoda</taxon>
        <taxon>Insecta</taxon>
        <taxon>Pterygota</taxon>
        <taxon>Neoptera</taxon>
        <taxon>Endopterygota</taxon>
        <taxon>Hymenoptera</taxon>
        <taxon>Apocrita</taxon>
        <taxon>Proctotrupomorpha</taxon>
        <taxon>Chalcidoidea</taxon>
        <taxon>Pteromalidae</taxon>
        <taxon>Pteromalinae</taxon>
        <taxon>Trichomalopsis</taxon>
    </lineage>
</organism>
<dbReference type="FunFam" id="3.40.50.720:FF:000047">
    <property type="entry name" value="NADP-dependent L-serine/L-allo-threonine dehydrogenase"/>
    <property type="match status" value="1"/>
</dbReference>
<dbReference type="OrthoDB" id="1933717at2759"/>
<evidence type="ECO:0000256" key="3">
    <source>
        <dbReference type="RuleBase" id="RU000363"/>
    </source>
</evidence>
<evidence type="ECO:0000256" key="1">
    <source>
        <dbReference type="ARBA" id="ARBA00006484"/>
    </source>
</evidence>
<dbReference type="InterPro" id="IPR002347">
    <property type="entry name" value="SDR_fam"/>
</dbReference>
<dbReference type="GO" id="GO:0016616">
    <property type="term" value="F:oxidoreductase activity, acting on the CH-OH group of donors, NAD or NADP as acceptor"/>
    <property type="evidence" value="ECO:0007669"/>
    <property type="project" value="UniProtKB-ARBA"/>
</dbReference>
<evidence type="ECO:0008006" key="6">
    <source>
        <dbReference type="Google" id="ProtNLM"/>
    </source>
</evidence>
<dbReference type="Gene3D" id="3.40.50.720">
    <property type="entry name" value="NAD(P)-binding Rossmann-like Domain"/>
    <property type="match status" value="1"/>
</dbReference>
<accession>A0A232FLJ9</accession>
<dbReference type="PRINTS" id="PR00081">
    <property type="entry name" value="GDHRDH"/>
</dbReference>
<protein>
    <recommendedName>
        <fullName evidence="6">Dehydrogenase</fullName>
    </recommendedName>
</protein>
<dbReference type="PRINTS" id="PR00080">
    <property type="entry name" value="SDRFAMILY"/>
</dbReference>
<dbReference type="SUPFAM" id="SSF51735">
    <property type="entry name" value="NAD(P)-binding Rossmann-fold domains"/>
    <property type="match status" value="1"/>
</dbReference>
<dbReference type="Proteomes" id="UP000215335">
    <property type="component" value="Unassembled WGS sequence"/>
</dbReference>
<dbReference type="PANTHER" id="PTHR43115:SF4">
    <property type="entry name" value="DEHYDROGENASE_REDUCTASE SDR FAMILY MEMBER 11"/>
    <property type="match status" value="1"/>
</dbReference>